<evidence type="ECO:0000313" key="2">
    <source>
        <dbReference type="WBParaSite" id="ES5_v2.g28259.t1"/>
    </source>
</evidence>
<dbReference type="WBParaSite" id="ES5_v2.g28259.t1">
    <property type="protein sequence ID" value="ES5_v2.g28259.t1"/>
    <property type="gene ID" value="ES5_v2.g28259"/>
</dbReference>
<sequence length="65" mass="6593">CTANCGLCGRVVMRRVCRSGTCPGANTMTSTTRCGASSFCAFGLGLPSCCEPAKRAIVNGVLTCA</sequence>
<accession>A0AC34GFF4</accession>
<evidence type="ECO:0000313" key="1">
    <source>
        <dbReference type="Proteomes" id="UP000887579"/>
    </source>
</evidence>
<dbReference type="Proteomes" id="UP000887579">
    <property type="component" value="Unplaced"/>
</dbReference>
<organism evidence="1 2">
    <name type="scientific">Panagrolaimus sp. ES5</name>
    <dbReference type="NCBI Taxonomy" id="591445"/>
    <lineage>
        <taxon>Eukaryota</taxon>
        <taxon>Metazoa</taxon>
        <taxon>Ecdysozoa</taxon>
        <taxon>Nematoda</taxon>
        <taxon>Chromadorea</taxon>
        <taxon>Rhabditida</taxon>
        <taxon>Tylenchina</taxon>
        <taxon>Panagrolaimomorpha</taxon>
        <taxon>Panagrolaimoidea</taxon>
        <taxon>Panagrolaimidae</taxon>
        <taxon>Panagrolaimus</taxon>
    </lineage>
</organism>
<proteinExistence type="predicted"/>
<reference evidence="2" key="1">
    <citation type="submission" date="2022-11" db="UniProtKB">
        <authorList>
            <consortium name="WormBaseParasite"/>
        </authorList>
    </citation>
    <scope>IDENTIFICATION</scope>
</reference>
<protein>
    <submittedName>
        <fullName evidence="2">Uncharacterized protein</fullName>
    </submittedName>
</protein>
<name>A0AC34GFF4_9BILA</name>